<proteinExistence type="predicted"/>
<dbReference type="InterPro" id="IPR023430">
    <property type="entry name" value="Pept_HybD-like_dom_sf"/>
</dbReference>
<protein>
    <recommendedName>
        <fullName evidence="3">Sporulation protein</fullName>
    </recommendedName>
</protein>
<name>A0A0M0GH23_SPOGL</name>
<gene>
    <name evidence="1" type="ORF">AF332_19395</name>
</gene>
<dbReference type="InterPro" id="IPR009665">
    <property type="entry name" value="YyaC"/>
</dbReference>
<dbReference type="STRING" id="1459.AF332_19395"/>
<dbReference type="PATRIC" id="fig|1459.3.peg.4271"/>
<dbReference type="EMBL" id="LGUF01000007">
    <property type="protein sequence ID" value="KON88751.1"/>
    <property type="molecule type" value="Genomic_DNA"/>
</dbReference>
<dbReference type="AlphaFoldDB" id="A0A0M0GH23"/>
<dbReference type="OrthoDB" id="9815953at2"/>
<accession>A0A0M0GH23</accession>
<dbReference type="Proteomes" id="UP000037109">
    <property type="component" value="Unassembled WGS sequence"/>
</dbReference>
<comment type="caution">
    <text evidence="1">The sequence shown here is derived from an EMBL/GenBank/DDBJ whole genome shotgun (WGS) entry which is preliminary data.</text>
</comment>
<dbReference type="RefSeq" id="WP_053436130.1">
    <property type="nucleotide sequence ID" value="NZ_LGUF01000007.1"/>
</dbReference>
<evidence type="ECO:0008006" key="3">
    <source>
        <dbReference type="Google" id="ProtNLM"/>
    </source>
</evidence>
<evidence type="ECO:0000313" key="1">
    <source>
        <dbReference type="EMBL" id="KON88751.1"/>
    </source>
</evidence>
<evidence type="ECO:0000313" key="2">
    <source>
        <dbReference type="Proteomes" id="UP000037109"/>
    </source>
</evidence>
<keyword evidence="2" id="KW-1185">Reference proteome</keyword>
<reference evidence="2" key="1">
    <citation type="submission" date="2015-07" db="EMBL/GenBank/DDBJ databases">
        <title>Fjat-10036 dsm4.</title>
        <authorList>
            <person name="Liu B."/>
            <person name="Wang J."/>
            <person name="Zhu Y."/>
            <person name="Liu G."/>
            <person name="Chen Q."/>
            <person name="Chen Z."/>
            <person name="Lan J."/>
            <person name="Che J."/>
            <person name="Ge C."/>
            <person name="Shi H."/>
            <person name="Pan Z."/>
            <person name="Liu X."/>
        </authorList>
    </citation>
    <scope>NUCLEOTIDE SEQUENCE [LARGE SCALE GENOMIC DNA]</scope>
    <source>
        <strain evidence="2">DSM 4</strain>
    </source>
</reference>
<sequence length="206" mass="22706">MWPFSSSKKSNKIADAASYISVKETTGEAEIEKMASKVEQIFHSSSREIVILCIGSDRSTGDSLGPLTGKILKEKNIPYPVYGSLKEPVHALNIKKVLKEIKETHHDPFIFCIDACLGDERQIGYILIREGSFIPGNAVNRGLPSVGDYHLKAIVNTLDPLSPVHSLNSTRLYMVIKLSEIIAEIIARVAANDQTSRGMIEKMNVP</sequence>
<dbReference type="Pfam" id="PF06866">
    <property type="entry name" value="DUF1256"/>
    <property type="match status" value="1"/>
</dbReference>
<dbReference type="SUPFAM" id="SSF53163">
    <property type="entry name" value="HybD-like"/>
    <property type="match status" value="1"/>
</dbReference>
<organism evidence="1 2">
    <name type="scientific">Sporosarcina globispora</name>
    <name type="common">Bacillus globisporus</name>
    <dbReference type="NCBI Taxonomy" id="1459"/>
    <lineage>
        <taxon>Bacteria</taxon>
        <taxon>Bacillati</taxon>
        <taxon>Bacillota</taxon>
        <taxon>Bacilli</taxon>
        <taxon>Bacillales</taxon>
        <taxon>Caryophanaceae</taxon>
        <taxon>Sporosarcina</taxon>
    </lineage>
</organism>
<dbReference type="NCBIfam" id="TIGR02841">
    <property type="entry name" value="spore_YyaC"/>
    <property type="match status" value="1"/>
</dbReference>